<reference evidence="1" key="1">
    <citation type="submission" date="2021-02" db="EMBL/GenBank/DDBJ databases">
        <authorList>
            <person name="Nowell W R."/>
        </authorList>
    </citation>
    <scope>NUCLEOTIDE SEQUENCE</scope>
</reference>
<dbReference type="AlphaFoldDB" id="A0A814A1T9"/>
<dbReference type="EMBL" id="CAJOBC010001627">
    <property type="protein sequence ID" value="CAF3689671.1"/>
    <property type="molecule type" value="Genomic_DNA"/>
</dbReference>
<name>A0A814A1T9_9BILA</name>
<organism evidence="1 3">
    <name type="scientific">Didymodactylos carnosus</name>
    <dbReference type="NCBI Taxonomy" id="1234261"/>
    <lineage>
        <taxon>Eukaryota</taxon>
        <taxon>Metazoa</taxon>
        <taxon>Spiralia</taxon>
        <taxon>Gnathifera</taxon>
        <taxon>Rotifera</taxon>
        <taxon>Eurotatoria</taxon>
        <taxon>Bdelloidea</taxon>
        <taxon>Philodinida</taxon>
        <taxon>Philodinidae</taxon>
        <taxon>Didymodactylos</taxon>
    </lineage>
</organism>
<proteinExistence type="predicted"/>
<gene>
    <name evidence="1" type="ORF">GPM918_LOCUS9001</name>
    <name evidence="2" type="ORF">SRO942_LOCUS9002</name>
</gene>
<dbReference type="Proteomes" id="UP000681722">
    <property type="component" value="Unassembled WGS sequence"/>
</dbReference>
<evidence type="ECO:0000313" key="2">
    <source>
        <dbReference type="EMBL" id="CAF3689671.1"/>
    </source>
</evidence>
<accession>A0A814A1T9</accession>
<dbReference type="EMBL" id="CAJNOQ010001627">
    <property type="protein sequence ID" value="CAF0908156.1"/>
    <property type="molecule type" value="Genomic_DNA"/>
</dbReference>
<evidence type="ECO:0000313" key="3">
    <source>
        <dbReference type="Proteomes" id="UP000663829"/>
    </source>
</evidence>
<sequence length="111" mass="12672">MTTLNQNSLTLCKVILYGLKSCDLTYNALQEDDTLIDKDKKRNSLSYGISPTVKLDQNDYLNIHVKPVANEEHKRNDHEVSPVRILIRETSHGKHKVCVSQTLLRTHTSEV</sequence>
<protein>
    <submittedName>
        <fullName evidence="1">Uncharacterized protein</fullName>
    </submittedName>
</protein>
<comment type="caution">
    <text evidence="1">The sequence shown here is derived from an EMBL/GenBank/DDBJ whole genome shotgun (WGS) entry which is preliminary data.</text>
</comment>
<dbReference type="OrthoDB" id="9990847at2759"/>
<keyword evidence="3" id="KW-1185">Reference proteome</keyword>
<dbReference type="Proteomes" id="UP000663829">
    <property type="component" value="Unassembled WGS sequence"/>
</dbReference>
<evidence type="ECO:0000313" key="1">
    <source>
        <dbReference type="EMBL" id="CAF0908156.1"/>
    </source>
</evidence>